<evidence type="ECO:0000256" key="3">
    <source>
        <dbReference type="ARBA" id="ARBA00004186"/>
    </source>
</evidence>
<evidence type="ECO:0000256" key="12">
    <source>
        <dbReference type="ARBA" id="ARBA00023212"/>
    </source>
</evidence>
<dbReference type="PROSITE" id="PS52035">
    <property type="entry name" value="PEPTIDASE_M14"/>
    <property type="match status" value="1"/>
</dbReference>
<comment type="similarity">
    <text evidence="5 21">Belongs to the peptidase M14 family.</text>
</comment>
<dbReference type="GO" id="GO:0008270">
    <property type="term" value="F:zinc ion binding"/>
    <property type="evidence" value="ECO:0007669"/>
    <property type="project" value="InterPro"/>
</dbReference>
<dbReference type="InterPro" id="IPR000834">
    <property type="entry name" value="Peptidase_M14"/>
</dbReference>
<evidence type="ECO:0000256" key="15">
    <source>
        <dbReference type="ARBA" id="ARBA00024524"/>
    </source>
</evidence>
<name>A0AAU9KC44_9CILI</name>
<dbReference type="GO" id="GO:0005819">
    <property type="term" value="C:spindle"/>
    <property type="evidence" value="ECO:0007669"/>
    <property type="project" value="UniProtKB-SubCell"/>
</dbReference>
<accession>A0AAU9KC44</accession>
<dbReference type="Proteomes" id="UP001162131">
    <property type="component" value="Unassembled WGS sequence"/>
</dbReference>
<comment type="catalytic activity">
    <reaction evidence="16">
        <text>C-terminal L-alpha-aminoacyl-L-glutamyl-[tubulin] + H2O = C-terminal L-alpha-aminoacyl-[tubulin] + L-glutamate</text>
        <dbReference type="Rhea" id="RHEA:63796"/>
        <dbReference type="Rhea" id="RHEA-COMP:16436"/>
        <dbReference type="Rhea" id="RHEA-COMP:16437"/>
        <dbReference type="ChEBI" id="CHEBI:15377"/>
        <dbReference type="ChEBI" id="CHEBI:29985"/>
        <dbReference type="ChEBI" id="CHEBI:90782"/>
        <dbReference type="ChEBI" id="CHEBI:149556"/>
        <dbReference type="EC" id="3.4.17.24"/>
    </reaction>
    <physiologicalReaction direction="left-to-right" evidence="16">
        <dbReference type="Rhea" id="RHEA:63797"/>
    </physiologicalReaction>
</comment>
<evidence type="ECO:0000256" key="14">
    <source>
        <dbReference type="ARBA" id="ARBA00024141"/>
    </source>
</evidence>
<reference evidence="23" key="1">
    <citation type="submission" date="2021-09" db="EMBL/GenBank/DDBJ databases">
        <authorList>
            <consortium name="AG Swart"/>
            <person name="Singh M."/>
            <person name="Singh A."/>
            <person name="Seah K."/>
            <person name="Emmerich C."/>
        </authorList>
    </citation>
    <scope>NUCLEOTIDE SEQUENCE</scope>
    <source>
        <strain evidence="23">ATCC30299</strain>
    </source>
</reference>
<evidence type="ECO:0000256" key="4">
    <source>
        <dbReference type="ARBA" id="ARBA00004214"/>
    </source>
</evidence>
<dbReference type="EC" id="3.4.17.24" evidence="17"/>
<evidence type="ECO:0000256" key="8">
    <source>
        <dbReference type="ARBA" id="ARBA00022723"/>
    </source>
</evidence>
<evidence type="ECO:0000256" key="9">
    <source>
        <dbReference type="ARBA" id="ARBA00022801"/>
    </source>
</evidence>
<dbReference type="InterPro" id="IPR040626">
    <property type="entry name" value="Pepdidase_M14_N"/>
</dbReference>
<keyword evidence="11" id="KW-0482">Metalloprotease</keyword>
<proteinExistence type="inferred from homology"/>
<dbReference type="PANTHER" id="PTHR12756:SF12">
    <property type="entry name" value="CYTOSOLIC CARBOXYPEPTIDASE-LIKE PROTEIN 5"/>
    <property type="match status" value="1"/>
</dbReference>
<feature type="active site" description="Proton donor/acceptor" evidence="21">
    <location>
        <position position="401"/>
    </location>
</feature>
<gene>
    <name evidence="23" type="ORF">BSTOLATCC_MIC64029</name>
</gene>
<comment type="catalytic activity">
    <reaction evidence="15">
        <text>C-terminal L-alpha-aminoacyl-L-glutamyl-L-glutamyl-[tubulin] + H2O = C-terminal L-alpha-aminoacyl-L-glutamyl-[tubulin] + L-glutamate</text>
        <dbReference type="Rhea" id="RHEA:63792"/>
        <dbReference type="Rhea" id="RHEA-COMP:16435"/>
        <dbReference type="Rhea" id="RHEA-COMP:16436"/>
        <dbReference type="ChEBI" id="CHEBI:15377"/>
        <dbReference type="ChEBI" id="CHEBI:29985"/>
        <dbReference type="ChEBI" id="CHEBI:149555"/>
        <dbReference type="ChEBI" id="CHEBI:149556"/>
        <dbReference type="EC" id="3.4.17.24"/>
    </reaction>
    <physiologicalReaction direction="left-to-right" evidence="15">
        <dbReference type="Rhea" id="RHEA:63793"/>
    </physiologicalReaction>
</comment>
<evidence type="ECO:0000256" key="10">
    <source>
        <dbReference type="ARBA" id="ARBA00022833"/>
    </source>
</evidence>
<dbReference type="InterPro" id="IPR050821">
    <property type="entry name" value="Cytosolic_carboxypeptidase"/>
</dbReference>
<comment type="cofactor">
    <cofactor evidence="1">
        <name>Zn(2+)</name>
        <dbReference type="ChEBI" id="CHEBI:29105"/>
    </cofactor>
</comment>
<keyword evidence="7" id="KW-0645">Protease</keyword>
<evidence type="ECO:0000256" key="18">
    <source>
        <dbReference type="ARBA" id="ARBA00032753"/>
    </source>
</evidence>
<evidence type="ECO:0000313" key="24">
    <source>
        <dbReference type="Proteomes" id="UP001162131"/>
    </source>
</evidence>
<organism evidence="23 24">
    <name type="scientific">Blepharisma stoltei</name>
    <dbReference type="NCBI Taxonomy" id="1481888"/>
    <lineage>
        <taxon>Eukaryota</taxon>
        <taxon>Sar</taxon>
        <taxon>Alveolata</taxon>
        <taxon>Ciliophora</taxon>
        <taxon>Postciliodesmatophora</taxon>
        <taxon>Heterotrichea</taxon>
        <taxon>Heterotrichida</taxon>
        <taxon>Blepharismidae</taxon>
        <taxon>Blepharisma</taxon>
    </lineage>
</organism>
<keyword evidence="13" id="KW-0539">Nucleus</keyword>
<evidence type="ECO:0000256" key="13">
    <source>
        <dbReference type="ARBA" id="ARBA00023242"/>
    </source>
</evidence>
<evidence type="ECO:0000256" key="1">
    <source>
        <dbReference type="ARBA" id="ARBA00001947"/>
    </source>
</evidence>
<evidence type="ECO:0000256" key="6">
    <source>
        <dbReference type="ARBA" id="ARBA00022490"/>
    </source>
</evidence>
<dbReference type="Gene3D" id="2.60.40.3120">
    <property type="match status" value="1"/>
</dbReference>
<evidence type="ECO:0000256" key="2">
    <source>
        <dbReference type="ARBA" id="ARBA00004123"/>
    </source>
</evidence>
<keyword evidence="8" id="KW-0479">Metal-binding</keyword>
<keyword evidence="6" id="KW-0963">Cytoplasm</keyword>
<keyword evidence="12" id="KW-0206">Cytoskeleton</keyword>
<keyword evidence="10" id="KW-0862">Zinc</keyword>
<dbReference type="GO" id="GO:0004181">
    <property type="term" value="F:metallocarboxypeptidase activity"/>
    <property type="evidence" value="ECO:0007669"/>
    <property type="project" value="InterPro"/>
</dbReference>
<dbReference type="SUPFAM" id="SSF53187">
    <property type="entry name" value="Zn-dependent exopeptidases"/>
    <property type="match status" value="1"/>
</dbReference>
<dbReference type="CDD" id="cd06236">
    <property type="entry name" value="M14_AGBL5_like"/>
    <property type="match status" value="1"/>
</dbReference>
<dbReference type="GO" id="GO:0006508">
    <property type="term" value="P:proteolysis"/>
    <property type="evidence" value="ECO:0007669"/>
    <property type="project" value="UniProtKB-KW"/>
</dbReference>
<dbReference type="EMBL" id="CAJZBQ010000062">
    <property type="protein sequence ID" value="CAG9335563.1"/>
    <property type="molecule type" value="Genomic_DNA"/>
</dbReference>
<feature type="domain" description="Peptidase M14" evidence="22">
    <location>
        <begin position="141"/>
        <end position="448"/>
    </location>
</feature>
<evidence type="ECO:0000256" key="21">
    <source>
        <dbReference type="PROSITE-ProRule" id="PRU01379"/>
    </source>
</evidence>
<evidence type="ECO:0000256" key="5">
    <source>
        <dbReference type="ARBA" id="ARBA00005988"/>
    </source>
</evidence>
<dbReference type="PANTHER" id="PTHR12756">
    <property type="entry name" value="CYTOSOLIC CARBOXYPEPTIDASE"/>
    <property type="match status" value="1"/>
</dbReference>
<protein>
    <recommendedName>
        <fullName evidence="14">Cytosolic carboxypeptidase-like protein 5</fullName>
        <ecNumber evidence="17">3.4.17.24</ecNumber>
    </recommendedName>
    <alternativeName>
        <fullName evidence="19">ATP/GTP-binding protein-like 5</fullName>
    </alternativeName>
    <alternativeName>
        <fullName evidence="18">Protein deglutamylase CCP5</fullName>
    </alternativeName>
</protein>
<evidence type="ECO:0000256" key="19">
    <source>
        <dbReference type="ARBA" id="ARBA00032928"/>
    </source>
</evidence>
<dbReference type="InterPro" id="IPR034286">
    <property type="entry name" value="M14_AGBL5-like"/>
</dbReference>
<evidence type="ECO:0000256" key="11">
    <source>
        <dbReference type="ARBA" id="ARBA00023049"/>
    </source>
</evidence>
<evidence type="ECO:0000256" key="7">
    <source>
        <dbReference type="ARBA" id="ARBA00022670"/>
    </source>
</evidence>
<dbReference type="Pfam" id="PF00246">
    <property type="entry name" value="Peptidase_M14"/>
    <property type="match status" value="1"/>
</dbReference>
<dbReference type="Gene3D" id="3.40.630.10">
    <property type="entry name" value="Zn peptidases"/>
    <property type="match status" value="1"/>
</dbReference>
<sequence length="573" mass="65778">MDNHIIPQHSNIFIDGLTFFSDFDSGNLNRASKVGQNQYELCVAADAADKGFNNYRVWFHFGIKGLRKGNFFKLTIMNLSNFRLMAAPSYRPVWRSIPSQPEWQRIPTDSSFEASIPSCFKLSWVFEMNYMDNDLYFAFAPPYPYCEVAKSINSFQDICPIDSIFYREIITRSIDGRDVELITISNRENFTTEREDRLYPAFLTQEARCYKPAKPVIFISARVHPGETPGSFMLDGFLKALLAQDRRGYVLRKLFVFKIIPILNPDGVYRGHFRVDQNGNNLNRYYINPTQNEHPTIFAAKTYAEYLNSISTVAFYLDFHAHVSRRGCFLFGNYLEIEQQVENELFAKLMELNSPFFDFSECDFSEKSMTAKDPKDQHSKEGCGRVALHKSTGIIRCYTVEGPYHVARPLHTITPLINIKVGRRHPELPIIIMNQAILVYNRFLFDDLGSAIAASILDTSGLNPLSRVPSTEYKCIETLKEFISSRINLQRKRHNLVTRSSSKTEMEKVNKSNPKQILPKVANKVARKLPIISPILSERVATSFSLQKSNQKLATLPPRRQTTTLLKYHKAQS</sequence>
<comment type="subcellular location">
    <subcellularLocation>
        <location evidence="3">Cytoplasm</location>
        <location evidence="3">Cytoskeleton</location>
        <location evidence="3">Spindle</location>
    </subcellularLocation>
    <subcellularLocation>
        <location evidence="4">Midbody</location>
    </subcellularLocation>
    <subcellularLocation>
        <location evidence="2">Nucleus</location>
    </subcellularLocation>
</comment>
<comment type="catalytic activity">
    <reaction evidence="20">
        <text>gamma-L-glutamyl-L-glutamyl-[protein] + H2O = L-glutamyl-[protein] + L-glutamate</text>
        <dbReference type="Rhea" id="RHEA:60152"/>
        <dbReference type="Rhea" id="RHEA-COMP:10208"/>
        <dbReference type="Rhea" id="RHEA-COMP:15517"/>
        <dbReference type="ChEBI" id="CHEBI:15377"/>
        <dbReference type="ChEBI" id="CHEBI:29973"/>
        <dbReference type="ChEBI" id="CHEBI:29985"/>
        <dbReference type="ChEBI" id="CHEBI:143622"/>
    </reaction>
    <physiologicalReaction direction="left-to-right" evidence="20">
        <dbReference type="Rhea" id="RHEA:60153"/>
    </physiologicalReaction>
</comment>
<evidence type="ECO:0000256" key="16">
    <source>
        <dbReference type="ARBA" id="ARBA00024627"/>
    </source>
</evidence>
<evidence type="ECO:0000256" key="17">
    <source>
        <dbReference type="ARBA" id="ARBA00026108"/>
    </source>
</evidence>
<evidence type="ECO:0000313" key="23">
    <source>
        <dbReference type="EMBL" id="CAG9335563.1"/>
    </source>
</evidence>
<comment type="caution">
    <text evidence="23">The sequence shown here is derived from an EMBL/GenBank/DDBJ whole genome shotgun (WGS) entry which is preliminary data.</text>
</comment>
<evidence type="ECO:0000256" key="20">
    <source>
        <dbReference type="ARBA" id="ARBA00047714"/>
    </source>
</evidence>
<keyword evidence="24" id="KW-1185">Reference proteome</keyword>
<dbReference type="GO" id="GO:0030496">
    <property type="term" value="C:midbody"/>
    <property type="evidence" value="ECO:0007669"/>
    <property type="project" value="UniProtKB-SubCell"/>
</dbReference>
<evidence type="ECO:0000259" key="22">
    <source>
        <dbReference type="PROSITE" id="PS52035"/>
    </source>
</evidence>
<dbReference type="Pfam" id="PF18027">
    <property type="entry name" value="Pepdidase_M14_N"/>
    <property type="match status" value="1"/>
</dbReference>
<dbReference type="GO" id="GO:0005634">
    <property type="term" value="C:nucleus"/>
    <property type="evidence" value="ECO:0007669"/>
    <property type="project" value="UniProtKB-SubCell"/>
</dbReference>
<keyword evidence="9" id="KW-0378">Hydrolase</keyword>
<dbReference type="AlphaFoldDB" id="A0AAU9KC44"/>